<evidence type="ECO:0000313" key="2">
    <source>
        <dbReference type="EMBL" id="MPC12850.1"/>
    </source>
</evidence>
<feature type="region of interest" description="Disordered" evidence="1">
    <location>
        <begin position="33"/>
        <end position="54"/>
    </location>
</feature>
<sequence>MVWVWRVAASGIPGPGDAAANSSMSPLLTDTVRKKRRWGRSRRRDDPRGKQRSTERLFAWREMGQRVILRALRRLVLLFECKAKI</sequence>
<keyword evidence="3" id="KW-1185">Reference proteome</keyword>
<dbReference type="Proteomes" id="UP000324222">
    <property type="component" value="Unassembled WGS sequence"/>
</dbReference>
<protein>
    <submittedName>
        <fullName evidence="2">Uncharacterized protein</fullName>
    </submittedName>
</protein>
<reference evidence="2 3" key="1">
    <citation type="submission" date="2019-05" db="EMBL/GenBank/DDBJ databases">
        <title>Another draft genome of Portunus trituberculatus and its Hox gene families provides insights of decapod evolution.</title>
        <authorList>
            <person name="Jeong J.-H."/>
            <person name="Song I."/>
            <person name="Kim S."/>
            <person name="Choi T."/>
            <person name="Kim D."/>
            <person name="Ryu S."/>
            <person name="Kim W."/>
        </authorList>
    </citation>
    <scope>NUCLEOTIDE SEQUENCE [LARGE SCALE GENOMIC DNA]</scope>
    <source>
        <tissue evidence="2">Muscle</tissue>
    </source>
</reference>
<comment type="caution">
    <text evidence="2">The sequence shown here is derived from an EMBL/GenBank/DDBJ whole genome shotgun (WGS) entry which is preliminary data.</text>
</comment>
<organism evidence="2 3">
    <name type="scientific">Portunus trituberculatus</name>
    <name type="common">Swimming crab</name>
    <name type="synonym">Neptunus trituberculatus</name>
    <dbReference type="NCBI Taxonomy" id="210409"/>
    <lineage>
        <taxon>Eukaryota</taxon>
        <taxon>Metazoa</taxon>
        <taxon>Ecdysozoa</taxon>
        <taxon>Arthropoda</taxon>
        <taxon>Crustacea</taxon>
        <taxon>Multicrustacea</taxon>
        <taxon>Malacostraca</taxon>
        <taxon>Eumalacostraca</taxon>
        <taxon>Eucarida</taxon>
        <taxon>Decapoda</taxon>
        <taxon>Pleocyemata</taxon>
        <taxon>Brachyura</taxon>
        <taxon>Eubrachyura</taxon>
        <taxon>Portunoidea</taxon>
        <taxon>Portunidae</taxon>
        <taxon>Portuninae</taxon>
        <taxon>Portunus</taxon>
    </lineage>
</organism>
<dbReference type="AlphaFoldDB" id="A0A5B7CTT8"/>
<feature type="compositionally biased region" description="Basic and acidic residues" evidence="1">
    <location>
        <begin position="43"/>
        <end position="54"/>
    </location>
</feature>
<evidence type="ECO:0000313" key="3">
    <source>
        <dbReference type="Proteomes" id="UP000324222"/>
    </source>
</evidence>
<proteinExistence type="predicted"/>
<feature type="compositionally biased region" description="Basic residues" evidence="1">
    <location>
        <begin position="33"/>
        <end position="42"/>
    </location>
</feature>
<name>A0A5B7CTT8_PORTR</name>
<evidence type="ECO:0000256" key="1">
    <source>
        <dbReference type="SAM" id="MobiDB-lite"/>
    </source>
</evidence>
<accession>A0A5B7CTT8</accession>
<dbReference type="EMBL" id="VSRR010000241">
    <property type="protein sequence ID" value="MPC12850.1"/>
    <property type="molecule type" value="Genomic_DNA"/>
</dbReference>
<gene>
    <name evidence="2" type="ORF">E2C01_005564</name>
</gene>